<feature type="transmembrane region" description="Helical" evidence="8">
    <location>
        <begin position="275"/>
        <end position="298"/>
    </location>
</feature>
<protein>
    <recommendedName>
        <fullName evidence="7">Quinolone resistance protein NorB</fullName>
    </recommendedName>
</protein>
<dbReference type="EMBL" id="AP018586">
    <property type="protein sequence ID" value="BBD91639.1"/>
    <property type="molecule type" value="Genomic_DNA"/>
</dbReference>
<keyword evidence="4 8" id="KW-0812">Transmembrane</keyword>
<keyword evidence="11" id="KW-1185">Reference proteome</keyword>
<accession>A0ABM7FR28</accession>
<feature type="transmembrane region" description="Helical" evidence="8">
    <location>
        <begin position="49"/>
        <end position="68"/>
    </location>
</feature>
<evidence type="ECO:0000313" key="11">
    <source>
        <dbReference type="Proteomes" id="UP000274772"/>
    </source>
</evidence>
<evidence type="ECO:0000256" key="2">
    <source>
        <dbReference type="ARBA" id="ARBA00007520"/>
    </source>
</evidence>
<feature type="transmembrane region" description="Helical" evidence="8">
    <location>
        <begin position="434"/>
        <end position="460"/>
    </location>
</feature>
<evidence type="ECO:0000256" key="4">
    <source>
        <dbReference type="ARBA" id="ARBA00022692"/>
    </source>
</evidence>
<feature type="transmembrane region" description="Helical" evidence="8">
    <location>
        <begin position="310"/>
        <end position="327"/>
    </location>
</feature>
<evidence type="ECO:0000256" key="6">
    <source>
        <dbReference type="ARBA" id="ARBA00023136"/>
    </source>
</evidence>
<gene>
    <name evidence="10" type="ORF">JMUB590_0529</name>
</gene>
<dbReference type="Gene3D" id="1.20.1720.10">
    <property type="entry name" value="Multidrug resistance protein D"/>
    <property type="match status" value="1"/>
</dbReference>
<keyword evidence="5 8" id="KW-1133">Transmembrane helix</keyword>
<name>A0ABM7FR28_9STAP</name>
<evidence type="ECO:0000313" key="10">
    <source>
        <dbReference type="EMBL" id="BBD91639.1"/>
    </source>
</evidence>
<keyword evidence="6 8" id="KW-0472">Membrane</keyword>
<dbReference type="CDD" id="cd17321">
    <property type="entry name" value="MFS_MMR_MDR_like"/>
    <property type="match status" value="1"/>
</dbReference>
<keyword evidence="3" id="KW-0813">Transport</keyword>
<feature type="transmembrane region" description="Helical" evidence="8">
    <location>
        <begin position="230"/>
        <end position="254"/>
    </location>
</feature>
<feature type="transmembrane region" description="Helical" evidence="8">
    <location>
        <begin position="405"/>
        <end position="428"/>
    </location>
</feature>
<evidence type="ECO:0000259" key="9">
    <source>
        <dbReference type="PROSITE" id="PS50850"/>
    </source>
</evidence>
<dbReference type="Pfam" id="PF07690">
    <property type="entry name" value="MFS_1"/>
    <property type="match status" value="1"/>
</dbReference>
<organism evidence="10 11">
    <name type="scientific">Staphylococcus caprae</name>
    <dbReference type="NCBI Taxonomy" id="29380"/>
    <lineage>
        <taxon>Bacteria</taxon>
        <taxon>Bacillati</taxon>
        <taxon>Bacillota</taxon>
        <taxon>Bacilli</taxon>
        <taxon>Bacillales</taxon>
        <taxon>Staphylococcaceae</taxon>
        <taxon>Staphylococcus</taxon>
    </lineage>
</organism>
<evidence type="ECO:0000256" key="3">
    <source>
        <dbReference type="ARBA" id="ARBA00022448"/>
    </source>
</evidence>
<feature type="transmembrane region" description="Helical" evidence="8">
    <location>
        <begin position="103"/>
        <end position="126"/>
    </location>
</feature>
<feature type="transmembrane region" description="Helical" evidence="8">
    <location>
        <begin position="80"/>
        <end position="97"/>
    </location>
</feature>
<dbReference type="SUPFAM" id="SSF103473">
    <property type="entry name" value="MFS general substrate transporter"/>
    <property type="match status" value="1"/>
</dbReference>
<dbReference type="PANTHER" id="PTHR42718:SF9">
    <property type="entry name" value="MAJOR FACILITATOR SUPERFAMILY MULTIDRUG TRANSPORTER MFSC"/>
    <property type="match status" value="1"/>
</dbReference>
<dbReference type="Gene3D" id="1.20.1250.20">
    <property type="entry name" value="MFS general substrate transporter like domains"/>
    <property type="match status" value="1"/>
</dbReference>
<evidence type="ECO:0000256" key="5">
    <source>
        <dbReference type="ARBA" id="ARBA00022989"/>
    </source>
</evidence>
<sequence length="467" mass="49943">MMDNSRAFRGDNRLLLGIILGVITFWLFAQSLVNLVVPLQSSYNSDIGTINIAVSLSALFSGLFIVGAGDFADKFGRVKLTYIGLALNIIGSVLIIITPLPSLLIIGRAVQGLSAACIMPATLAIINEYYIGTARQRALSYWSIGSWGGSGVCTLFGGMMATNLGWRSIFIVSIVLTILAMFLIKHTPETKAEPIGNQPSKSKKFDVIGLVILVVCMLSINVIITQTSNYGLFSPIILGLIAVFIISLIAFVIYENRVKHPLVDFEIFKNKGYTGATISNFMLNGVAGGALIVVNTYYQQELDFNSQQTGYISLTYLIAVLIMIRVGEKILQELGPKRPLLMGSGLTVLGLILLSLTFLPDFWYITASVVGYLLFGAGLGIYATPSTDTAVAQAPDDKVGVASGVYKMASSLGNAFGVAISSTVYSVLASQLNLSLGGFTGVIFNAIVAFIALVSILILVPKKQSNL</sequence>
<evidence type="ECO:0000256" key="1">
    <source>
        <dbReference type="ARBA" id="ARBA00004651"/>
    </source>
</evidence>
<dbReference type="PROSITE" id="PS50850">
    <property type="entry name" value="MFS"/>
    <property type="match status" value="1"/>
</dbReference>
<reference evidence="10 11" key="1">
    <citation type="submission" date="2018-05" db="EMBL/GenBank/DDBJ databases">
        <title>Complete genome sequencing of three human clinical isolates of Staphylococcus caprae reveals virulence factors similar to those of S. epidermidis and S. capitis.</title>
        <authorList>
            <person name="Watanabe S."/>
            <person name="Cui L."/>
        </authorList>
    </citation>
    <scope>NUCLEOTIDE SEQUENCE [LARGE SCALE GENOMIC DNA]</scope>
    <source>
        <strain evidence="10 11">JMUB590</strain>
    </source>
</reference>
<feature type="transmembrane region" description="Helical" evidence="8">
    <location>
        <begin position="362"/>
        <end position="384"/>
    </location>
</feature>
<feature type="transmembrane region" description="Helical" evidence="8">
    <location>
        <begin position="339"/>
        <end position="356"/>
    </location>
</feature>
<dbReference type="InterPro" id="IPR011701">
    <property type="entry name" value="MFS"/>
</dbReference>
<feature type="transmembrane region" description="Helical" evidence="8">
    <location>
        <begin position="12"/>
        <end position="29"/>
    </location>
</feature>
<comment type="subcellular location">
    <subcellularLocation>
        <location evidence="1">Cell membrane</location>
        <topology evidence="1">Multi-pass membrane protein</topology>
    </subcellularLocation>
</comment>
<evidence type="ECO:0000256" key="7">
    <source>
        <dbReference type="ARBA" id="ARBA00040594"/>
    </source>
</evidence>
<feature type="transmembrane region" description="Helical" evidence="8">
    <location>
        <begin position="138"/>
        <end position="158"/>
    </location>
</feature>
<feature type="transmembrane region" description="Helical" evidence="8">
    <location>
        <begin position="164"/>
        <end position="184"/>
    </location>
</feature>
<dbReference type="InterPro" id="IPR020846">
    <property type="entry name" value="MFS_dom"/>
</dbReference>
<evidence type="ECO:0000256" key="8">
    <source>
        <dbReference type="SAM" id="Phobius"/>
    </source>
</evidence>
<proteinExistence type="inferred from homology"/>
<dbReference type="Proteomes" id="UP000274772">
    <property type="component" value="Chromosome"/>
</dbReference>
<comment type="similarity">
    <text evidence="2">Belongs to the major facilitator superfamily. TCR/Tet family.</text>
</comment>
<dbReference type="PANTHER" id="PTHR42718">
    <property type="entry name" value="MAJOR FACILITATOR SUPERFAMILY MULTIDRUG TRANSPORTER MFSC"/>
    <property type="match status" value="1"/>
</dbReference>
<feature type="domain" description="Major facilitator superfamily (MFS) profile" evidence="9">
    <location>
        <begin position="14"/>
        <end position="464"/>
    </location>
</feature>
<feature type="transmembrane region" description="Helical" evidence="8">
    <location>
        <begin position="205"/>
        <end position="224"/>
    </location>
</feature>
<dbReference type="InterPro" id="IPR036259">
    <property type="entry name" value="MFS_trans_sf"/>
</dbReference>